<comment type="caution">
    <text evidence="3">The sequence shown here is derived from an EMBL/GenBank/DDBJ whole genome shotgun (WGS) entry which is preliminary data.</text>
</comment>
<gene>
    <name evidence="3" type="ORF">NMK_3504</name>
</gene>
<evidence type="ECO:0000313" key="4">
    <source>
        <dbReference type="Proteomes" id="UP000245081"/>
    </source>
</evidence>
<name>A0A2R5FCF9_9PROT</name>
<evidence type="ECO:0000256" key="1">
    <source>
        <dbReference type="SAM" id="Phobius"/>
    </source>
</evidence>
<keyword evidence="4" id="KW-1185">Reference proteome</keyword>
<dbReference type="EMBL" id="BDOQ01000022">
    <property type="protein sequence ID" value="GBG15886.1"/>
    <property type="molecule type" value="Genomic_DNA"/>
</dbReference>
<feature type="domain" description="TadE-like" evidence="2">
    <location>
        <begin position="9"/>
        <end position="51"/>
    </location>
</feature>
<reference evidence="3 4" key="1">
    <citation type="journal article" date="2018" name="Environ. Microbiol.">
        <title>Isolation and genomic characterization of Novimethylophilus kurashikiensis gen. nov. sp. nov., a new lanthanide-dependent methylotrophic species of Methylophilaceae.</title>
        <authorList>
            <person name="Lv H."/>
            <person name="Sahin N."/>
            <person name="Tani A."/>
        </authorList>
    </citation>
    <scope>NUCLEOTIDE SEQUENCE [LARGE SCALE GENOMIC DNA]</scope>
    <source>
        <strain evidence="3 4">La2-4</strain>
    </source>
</reference>
<organism evidence="3 4">
    <name type="scientific">Novimethylophilus kurashikiensis</name>
    <dbReference type="NCBI Taxonomy" id="1825523"/>
    <lineage>
        <taxon>Bacteria</taxon>
        <taxon>Pseudomonadati</taxon>
        <taxon>Pseudomonadota</taxon>
        <taxon>Betaproteobacteria</taxon>
        <taxon>Nitrosomonadales</taxon>
        <taxon>Methylophilaceae</taxon>
        <taxon>Novimethylophilus</taxon>
    </lineage>
</organism>
<dbReference type="OrthoDB" id="8537224at2"/>
<dbReference type="RefSeq" id="WP_109017034.1">
    <property type="nucleotide sequence ID" value="NZ_BDOQ01000022.1"/>
</dbReference>
<keyword evidence="1" id="KW-0472">Membrane</keyword>
<protein>
    <submittedName>
        <fullName evidence="3">Argininosuccinate synthase</fullName>
    </submittedName>
</protein>
<keyword evidence="1" id="KW-1133">Transmembrane helix</keyword>
<sequence>MTRFHRQRGAAAIEFGLLFLLFFTMFYALVSYGVAMMLQEGFQHAAEEGARAAIAVDPLAYSSTDAYTNNGVIPRVRSTVGTSLWWLPSKAATHALGTNNGNVQVSLVNNQLIVKVIYSNYTSDPMLPMLTLPVIGTIPKLPANLSGAAMLEL</sequence>
<dbReference type="Proteomes" id="UP000245081">
    <property type="component" value="Unassembled WGS sequence"/>
</dbReference>
<dbReference type="AlphaFoldDB" id="A0A2R5FCF9"/>
<accession>A0A2R5FCF9</accession>
<dbReference type="InterPro" id="IPR012495">
    <property type="entry name" value="TadE-like_dom"/>
</dbReference>
<feature type="transmembrane region" description="Helical" evidence="1">
    <location>
        <begin position="12"/>
        <end position="34"/>
    </location>
</feature>
<keyword evidence="1" id="KW-0812">Transmembrane</keyword>
<evidence type="ECO:0000313" key="3">
    <source>
        <dbReference type="EMBL" id="GBG15886.1"/>
    </source>
</evidence>
<proteinExistence type="predicted"/>
<dbReference type="Pfam" id="PF07811">
    <property type="entry name" value="TadE"/>
    <property type="match status" value="1"/>
</dbReference>
<evidence type="ECO:0000259" key="2">
    <source>
        <dbReference type="Pfam" id="PF07811"/>
    </source>
</evidence>